<gene>
    <name evidence="2" type="ORF">FHX73_112928</name>
</gene>
<dbReference type="OrthoDB" id="9945788at2"/>
<reference evidence="2 3" key="1">
    <citation type="submission" date="2019-06" db="EMBL/GenBank/DDBJ databases">
        <title>Sequencing the genomes of 1000 actinobacteria strains.</title>
        <authorList>
            <person name="Klenk H.-P."/>
        </authorList>
    </citation>
    <scope>NUCLEOTIDE SEQUENCE [LARGE SCALE GENOMIC DNA]</scope>
    <source>
        <strain evidence="2 3">DSM 44826</strain>
    </source>
</reference>
<comment type="caution">
    <text evidence="2">The sequence shown here is derived from an EMBL/GenBank/DDBJ whole genome shotgun (WGS) entry which is preliminary data.</text>
</comment>
<keyword evidence="1" id="KW-1133">Transmembrane helix</keyword>
<keyword evidence="1" id="KW-0812">Transmembrane</keyword>
<evidence type="ECO:0000256" key="1">
    <source>
        <dbReference type="SAM" id="Phobius"/>
    </source>
</evidence>
<dbReference type="RefSeq" id="WP_145905417.1">
    <property type="nucleotide sequence ID" value="NZ_BAAAMZ010000011.1"/>
</dbReference>
<dbReference type="EMBL" id="VIWT01000001">
    <property type="protein sequence ID" value="TWF99092.1"/>
    <property type="molecule type" value="Genomic_DNA"/>
</dbReference>
<dbReference type="Proteomes" id="UP000317940">
    <property type="component" value="Unassembled WGS sequence"/>
</dbReference>
<accession>A0A561UI98</accession>
<evidence type="ECO:0000313" key="3">
    <source>
        <dbReference type="Proteomes" id="UP000317940"/>
    </source>
</evidence>
<dbReference type="AlphaFoldDB" id="A0A561UI98"/>
<proteinExistence type="predicted"/>
<keyword evidence="3" id="KW-1185">Reference proteome</keyword>
<name>A0A561UI98_9ACTN</name>
<evidence type="ECO:0000313" key="2">
    <source>
        <dbReference type="EMBL" id="TWF99092.1"/>
    </source>
</evidence>
<keyword evidence="1" id="KW-0472">Membrane</keyword>
<sequence length="67" mass="6909">MPTHSTALPSAGPRHAAPDRDRLGTFLTACWAALHLPVLALLGLTVHNHPAAASDQLPATAPDLPVS</sequence>
<organism evidence="2 3">
    <name type="scientific">Kitasatospora viridis</name>
    <dbReference type="NCBI Taxonomy" id="281105"/>
    <lineage>
        <taxon>Bacteria</taxon>
        <taxon>Bacillati</taxon>
        <taxon>Actinomycetota</taxon>
        <taxon>Actinomycetes</taxon>
        <taxon>Kitasatosporales</taxon>
        <taxon>Streptomycetaceae</taxon>
        <taxon>Kitasatospora</taxon>
    </lineage>
</organism>
<feature type="transmembrane region" description="Helical" evidence="1">
    <location>
        <begin position="23"/>
        <end position="44"/>
    </location>
</feature>
<protein>
    <submittedName>
        <fullName evidence="2">Uncharacterized protein</fullName>
    </submittedName>
</protein>